<dbReference type="SUPFAM" id="SSF117396">
    <property type="entry name" value="TM1631-like"/>
    <property type="match status" value="1"/>
</dbReference>
<evidence type="ECO:0000313" key="2">
    <source>
        <dbReference type="Proteomes" id="UP000243469"/>
    </source>
</evidence>
<proteinExistence type="predicted"/>
<dbReference type="Gene3D" id="3.20.20.410">
    <property type="entry name" value="Protein of unknown function UPF0759"/>
    <property type="match status" value="1"/>
</dbReference>
<protein>
    <recommendedName>
        <fullName evidence="3">DUF72 domain-containing protein</fullName>
    </recommendedName>
</protein>
<sequence>MKTANYESNTQQGICYIGLTQWQHAAWQGHLLQRPSGTHVLSAYSRYFSTVEGNTTFYGLPKPETVEQWARESADQFRFCFKFPQQVTHKNQLRSCSQETTAFLQRLSPLQEKIGLLCIQLPASFSGDNLVALKQYLDTLPNDFSYAIEIRHHDFFAKGAIEREFNQLLMEKSINRISFDTRSLFAHPATDPVSLQAKEHKPKVPVHAIATATNPMLRLIAPLDWQWSRDYLVPWVGKLQTWLDEGRSPYIFLHTPDNAEAPELAAYFVEMIEEAKPDSCRFTPWQTYSTQGSFF</sequence>
<gene>
    <name evidence="1" type="ORF">CSA60_04150</name>
</gene>
<organism evidence="1 2">
    <name type="scientific">Neptuniibacter caesariensis</name>
    <dbReference type="NCBI Taxonomy" id="207954"/>
    <lineage>
        <taxon>Bacteria</taxon>
        <taxon>Pseudomonadati</taxon>
        <taxon>Pseudomonadota</taxon>
        <taxon>Gammaproteobacteria</taxon>
        <taxon>Oceanospirillales</taxon>
        <taxon>Oceanospirillaceae</taxon>
        <taxon>Neptuniibacter</taxon>
    </lineage>
</organism>
<accession>A0A2G6JJN7</accession>
<name>A0A2G6JJN7_NEPCE</name>
<dbReference type="InterPro" id="IPR036520">
    <property type="entry name" value="UPF0759_sf"/>
</dbReference>
<evidence type="ECO:0008006" key="3">
    <source>
        <dbReference type="Google" id="ProtNLM"/>
    </source>
</evidence>
<comment type="caution">
    <text evidence="1">The sequence shown here is derived from an EMBL/GenBank/DDBJ whole genome shotgun (WGS) entry which is preliminary data.</text>
</comment>
<dbReference type="EMBL" id="PDSH01000020">
    <property type="protein sequence ID" value="PIE23618.1"/>
    <property type="molecule type" value="Genomic_DNA"/>
</dbReference>
<dbReference type="Pfam" id="PF01904">
    <property type="entry name" value="DUF72"/>
    <property type="match status" value="1"/>
</dbReference>
<dbReference type="PANTHER" id="PTHR30348:SF9">
    <property type="entry name" value="UPF0759 PROTEIN YECE"/>
    <property type="match status" value="1"/>
</dbReference>
<dbReference type="InterPro" id="IPR002763">
    <property type="entry name" value="DUF72"/>
</dbReference>
<dbReference type="AlphaFoldDB" id="A0A2G6JJN7"/>
<dbReference type="Proteomes" id="UP000243469">
    <property type="component" value="Unassembled WGS sequence"/>
</dbReference>
<dbReference type="PANTHER" id="PTHR30348">
    <property type="entry name" value="UNCHARACTERIZED PROTEIN YECE"/>
    <property type="match status" value="1"/>
</dbReference>
<evidence type="ECO:0000313" key="1">
    <source>
        <dbReference type="EMBL" id="PIE23618.1"/>
    </source>
</evidence>
<reference evidence="1 2" key="1">
    <citation type="submission" date="2017-10" db="EMBL/GenBank/DDBJ databases">
        <title>Novel microbial diversity and functional potential in the marine mammal oral microbiome.</title>
        <authorList>
            <person name="Dudek N.K."/>
            <person name="Sun C.L."/>
            <person name="Burstein D."/>
            <person name="Kantor R.S."/>
            <person name="Aliaga Goltsman D.S."/>
            <person name="Bik E.M."/>
            <person name="Thomas B.C."/>
            <person name="Banfield J.F."/>
            <person name="Relman D.A."/>
        </authorList>
    </citation>
    <scope>NUCLEOTIDE SEQUENCE [LARGE SCALE GENOMIC DNA]</scope>
    <source>
        <strain evidence="1">DOLJORAL78_47_21</strain>
    </source>
</reference>